<reference evidence="1" key="1">
    <citation type="submission" date="2021-06" db="EMBL/GenBank/DDBJ databases">
        <authorList>
            <person name="Kallberg Y."/>
            <person name="Tangrot J."/>
            <person name="Rosling A."/>
        </authorList>
    </citation>
    <scope>NUCLEOTIDE SEQUENCE</scope>
    <source>
        <strain evidence="1">UK204</strain>
    </source>
</reference>
<proteinExistence type="predicted"/>
<protein>
    <submittedName>
        <fullName evidence="1">7678_t:CDS:1</fullName>
    </submittedName>
</protein>
<evidence type="ECO:0000313" key="1">
    <source>
        <dbReference type="EMBL" id="CAG8604201.1"/>
    </source>
</evidence>
<organism evidence="1 2">
    <name type="scientific">Funneliformis caledonium</name>
    <dbReference type="NCBI Taxonomy" id="1117310"/>
    <lineage>
        <taxon>Eukaryota</taxon>
        <taxon>Fungi</taxon>
        <taxon>Fungi incertae sedis</taxon>
        <taxon>Mucoromycota</taxon>
        <taxon>Glomeromycotina</taxon>
        <taxon>Glomeromycetes</taxon>
        <taxon>Glomerales</taxon>
        <taxon>Glomeraceae</taxon>
        <taxon>Funneliformis</taxon>
    </lineage>
</organism>
<gene>
    <name evidence="1" type="ORF">FCALED_LOCUS8740</name>
</gene>
<dbReference type="AlphaFoldDB" id="A0A9N9CJZ9"/>
<comment type="caution">
    <text evidence="1">The sequence shown here is derived from an EMBL/GenBank/DDBJ whole genome shotgun (WGS) entry which is preliminary data.</text>
</comment>
<dbReference type="EMBL" id="CAJVPQ010002652">
    <property type="protein sequence ID" value="CAG8604201.1"/>
    <property type="molecule type" value="Genomic_DNA"/>
</dbReference>
<keyword evidence="2" id="KW-1185">Reference proteome</keyword>
<dbReference type="Proteomes" id="UP000789570">
    <property type="component" value="Unassembled WGS sequence"/>
</dbReference>
<sequence>MLGNITGKQTYIVSTVFIPDDIEKMFEDKLAKQQADHKVEMEKLKSKL</sequence>
<evidence type="ECO:0000313" key="2">
    <source>
        <dbReference type="Proteomes" id="UP000789570"/>
    </source>
</evidence>
<name>A0A9N9CJZ9_9GLOM</name>
<accession>A0A9N9CJZ9</accession>